<dbReference type="EMBL" id="ADAS02000007">
    <property type="protein sequence ID" value="OAV98394.1"/>
    <property type="molecule type" value="Genomic_DNA"/>
</dbReference>
<reference evidence="3 4" key="3">
    <citation type="journal article" date="2017" name="G3 (Bethesda)">
        <title>Comparative analysis highlights variable genome content of wheat rusts and divergence of the mating loci.</title>
        <authorList>
            <person name="Cuomo C.A."/>
            <person name="Bakkeren G."/>
            <person name="Khalil H.B."/>
            <person name="Panwar V."/>
            <person name="Joly D."/>
            <person name="Linning R."/>
            <person name="Sakthikumar S."/>
            <person name="Song X."/>
            <person name="Adiconis X."/>
            <person name="Fan L."/>
            <person name="Goldberg J.M."/>
            <person name="Levin J.Z."/>
            <person name="Young S."/>
            <person name="Zeng Q."/>
            <person name="Anikster Y."/>
            <person name="Bruce M."/>
            <person name="Wang M."/>
            <person name="Yin C."/>
            <person name="McCallum B."/>
            <person name="Szabo L.J."/>
            <person name="Hulbert S."/>
            <person name="Chen X."/>
            <person name="Fellers J.P."/>
        </authorList>
    </citation>
    <scope>NUCLEOTIDE SEQUENCE</scope>
    <source>
        <strain evidence="4">Isolate 1-1 / race 1 (BBBD)</strain>
        <strain evidence="3">isolate 1-1 / race 1 (BBBD)</strain>
    </source>
</reference>
<dbReference type="EnsemblFungi" id="PTTG_07602-t43_1">
    <property type="protein sequence ID" value="PTTG_07602-t43_1-p1"/>
    <property type="gene ID" value="PTTG_07602"/>
</dbReference>
<keyword evidence="4" id="KW-1185">Reference proteome</keyword>
<gene>
    <name evidence="2" type="ORF">PTTG_07602</name>
</gene>
<dbReference type="VEuPathDB" id="FungiDB:PTTG_07602"/>
<protein>
    <submittedName>
        <fullName evidence="2 3">Uncharacterized protein</fullName>
    </submittedName>
</protein>
<reference evidence="2" key="1">
    <citation type="submission" date="2009-11" db="EMBL/GenBank/DDBJ databases">
        <authorList>
            <consortium name="The Broad Institute Genome Sequencing Platform"/>
            <person name="Ward D."/>
            <person name="Feldgarden M."/>
            <person name="Earl A."/>
            <person name="Young S.K."/>
            <person name="Zeng Q."/>
            <person name="Koehrsen M."/>
            <person name="Alvarado L."/>
            <person name="Berlin A."/>
            <person name="Bochicchio J."/>
            <person name="Borenstein D."/>
            <person name="Chapman S.B."/>
            <person name="Chen Z."/>
            <person name="Engels R."/>
            <person name="Freedman E."/>
            <person name="Gellesch M."/>
            <person name="Goldberg J."/>
            <person name="Griggs A."/>
            <person name="Gujja S."/>
            <person name="Heilman E."/>
            <person name="Heiman D."/>
            <person name="Hepburn T."/>
            <person name="Howarth C."/>
            <person name="Jen D."/>
            <person name="Larson L."/>
            <person name="Lewis B."/>
            <person name="Mehta T."/>
            <person name="Park D."/>
            <person name="Pearson M."/>
            <person name="Roberts A."/>
            <person name="Saif S."/>
            <person name="Shea T."/>
            <person name="Shenoy N."/>
            <person name="Sisk P."/>
            <person name="Stolte C."/>
            <person name="Sykes S."/>
            <person name="Thomson T."/>
            <person name="Walk T."/>
            <person name="White J."/>
            <person name="Yandava C."/>
            <person name="Izard J."/>
            <person name="Baranova O.V."/>
            <person name="Blanton J.M."/>
            <person name="Tanner A.C."/>
            <person name="Dewhirst F.E."/>
            <person name="Haas B."/>
            <person name="Nusbaum C."/>
            <person name="Birren B."/>
        </authorList>
    </citation>
    <scope>NUCLEOTIDE SEQUENCE [LARGE SCALE GENOMIC DNA]</scope>
    <source>
        <strain evidence="2">1-1 BBBD Race 1</strain>
    </source>
</reference>
<name>A0A0C4F3C3_PUCT1</name>
<reference evidence="2" key="2">
    <citation type="submission" date="2016-05" db="EMBL/GenBank/DDBJ databases">
        <title>Comparative analysis highlights variable genome content of wheat rusts and divergence of the mating loci.</title>
        <authorList>
            <person name="Cuomo C.A."/>
            <person name="Bakkeren G."/>
            <person name="Szabo L."/>
            <person name="Khalil H."/>
            <person name="Joly D."/>
            <person name="Goldberg J."/>
            <person name="Young S."/>
            <person name="Zeng Q."/>
            <person name="Fellers J."/>
        </authorList>
    </citation>
    <scope>NUCLEOTIDE SEQUENCE [LARGE SCALE GENOMIC DNA]</scope>
    <source>
        <strain evidence="2">1-1 BBBD Race 1</strain>
    </source>
</reference>
<accession>A0A0C4F3C3</accession>
<proteinExistence type="predicted"/>
<evidence type="ECO:0000313" key="3">
    <source>
        <dbReference type="EnsemblFungi" id="PTTG_07602-t43_1-p1"/>
    </source>
</evidence>
<dbReference type="Proteomes" id="UP000005240">
    <property type="component" value="Unassembled WGS sequence"/>
</dbReference>
<evidence type="ECO:0000313" key="4">
    <source>
        <dbReference type="Proteomes" id="UP000005240"/>
    </source>
</evidence>
<sequence>MSLPTTHLQLNEAGRSLGIKNLLNLCNVPKEDPLSHGLIKLSHINLWDYFLDLSSHKLEKLKFPHPLASQLMKGARWSIPTHTITDDDVASPKKERGRPVETPTNTGTPDGPLVGLTSRSTSVKAVFTTPATPFSLHGPSKPARCGVQSGTRLVSSQNGVAREGSQGTWRINPQERNGAQELFLPM</sequence>
<feature type="region of interest" description="Disordered" evidence="1">
    <location>
        <begin position="82"/>
        <end position="115"/>
    </location>
</feature>
<dbReference type="OrthoDB" id="10623485at2759"/>
<dbReference type="AlphaFoldDB" id="A0A0C4F3C3"/>
<feature type="compositionally biased region" description="Basic and acidic residues" evidence="1">
    <location>
        <begin position="90"/>
        <end position="99"/>
    </location>
</feature>
<organism evidence="2">
    <name type="scientific">Puccinia triticina (isolate 1-1 / race 1 (BBBD))</name>
    <name type="common">Brown leaf rust fungus</name>
    <dbReference type="NCBI Taxonomy" id="630390"/>
    <lineage>
        <taxon>Eukaryota</taxon>
        <taxon>Fungi</taxon>
        <taxon>Dikarya</taxon>
        <taxon>Basidiomycota</taxon>
        <taxon>Pucciniomycotina</taxon>
        <taxon>Pucciniomycetes</taxon>
        <taxon>Pucciniales</taxon>
        <taxon>Pucciniaceae</taxon>
        <taxon>Puccinia</taxon>
    </lineage>
</organism>
<reference evidence="3" key="4">
    <citation type="submission" date="2025-05" db="UniProtKB">
        <authorList>
            <consortium name="EnsemblFungi"/>
        </authorList>
    </citation>
    <scope>IDENTIFICATION</scope>
    <source>
        <strain evidence="3">isolate 1-1 / race 1 (BBBD)</strain>
    </source>
</reference>
<evidence type="ECO:0000256" key="1">
    <source>
        <dbReference type="SAM" id="MobiDB-lite"/>
    </source>
</evidence>
<evidence type="ECO:0000313" key="2">
    <source>
        <dbReference type="EMBL" id="OAV98394.1"/>
    </source>
</evidence>